<keyword evidence="3" id="KW-1185">Reference proteome</keyword>
<dbReference type="InterPro" id="IPR016181">
    <property type="entry name" value="Acyl_CoA_acyltransferase"/>
</dbReference>
<dbReference type="InterPro" id="IPR000182">
    <property type="entry name" value="GNAT_dom"/>
</dbReference>
<accession>A0ABS8GA27</accession>
<dbReference type="Pfam" id="PF00583">
    <property type="entry name" value="Acetyltransf_1"/>
    <property type="match status" value="1"/>
</dbReference>
<dbReference type="Gene3D" id="3.40.630.30">
    <property type="match status" value="1"/>
</dbReference>
<dbReference type="RefSeq" id="WP_229161596.1">
    <property type="nucleotide sequence ID" value="NZ_JAJEWP010000004.1"/>
</dbReference>
<evidence type="ECO:0000259" key="1">
    <source>
        <dbReference type="PROSITE" id="PS51186"/>
    </source>
</evidence>
<reference evidence="2 3" key="1">
    <citation type="submission" date="2021-10" db="EMBL/GenBank/DDBJ databases">
        <title>Draft genome of Aestuariibacter halophilus JC2043.</title>
        <authorList>
            <person name="Emsley S.A."/>
            <person name="Pfannmuller K.M."/>
            <person name="Ushijima B."/>
            <person name="Saw J.H."/>
            <person name="Videau P."/>
        </authorList>
    </citation>
    <scope>NUCLEOTIDE SEQUENCE [LARGE SCALE GENOMIC DNA]</scope>
    <source>
        <strain evidence="2 3">JC2043</strain>
    </source>
</reference>
<organism evidence="2 3">
    <name type="scientific">Fluctibacter halophilus</name>
    <dbReference type="NCBI Taxonomy" id="226011"/>
    <lineage>
        <taxon>Bacteria</taxon>
        <taxon>Pseudomonadati</taxon>
        <taxon>Pseudomonadota</taxon>
        <taxon>Gammaproteobacteria</taxon>
        <taxon>Alteromonadales</taxon>
        <taxon>Alteromonadaceae</taxon>
        <taxon>Fluctibacter</taxon>
    </lineage>
</organism>
<sequence length="187" mass="21017">MNTIQYTQLAPHHFDRVIELGNAVHGDNYLDHQQLDAYYQQSFANGINASWVALDGERLVGFRLTWAAGNWTPDQWCTTDGWGLDPTRVCYFKCNTVDSDYRGHGIGSTLLKSSIDCARDQGAQGGLAHIWLASPGNSAYRYFSRCGGEEIKRHPNKWRELAINDGYDCPVCDELCSCTAAEMLIRF</sequence>
<dbReference type="Proteomes" id="UP001520878">
    <property type="component" value="Unassembled WGS sequence"/>
</dbReference>
<feature type="domain" description="N-acetyltransferase" evidence="1">
    <location>
        <begin position="4"/>
        <end position="170"/>
    </location>
</feature>
<evidence type="ECO:0000313" key="3">
    <source>
        <dbReference type="Proteomes" id="UP001520878"/>
    </source>
</evidence>
<dbReference type="EMBL" id="JAJEWP010000004">
    <property type="protein sequence ID" value="MCC2617440.1"/>
    <property type="molecule type" value="Genomic_DNA"/>
</dbReference>
<evidence type="ECO:0000313" key="2">
    <source>
        <dbReference type="EMBL" id="MCC2617440.1"/>
    </source>
</evidence>
<dbReference type="SUPFAM" id="SSF55729">
    <property type="entry name" value="Acyl-CoA N-acyltransferases (Nat)"/>
    <property type="match status" value="1"/>
</dbReference>
<name>A0ABS8GA27_9ALTE</name>
<dbReference type="PROSITE" id="PS51186">
    <property type="entry name" value="GNAT"/>
    <property type="match status" value="1"/>
</dbReference>
<gene>
    <name evidence="2" type="ORF">LJ739_14400</name>
</gene>
<comment type="caution">
    <text evidence="2">The sequence shown here is derived from an EMBL/GenBank/DDBJ whole genome shotgun (WGS) entry which is preliminary data.</text>
</comment>
<dbReference type="CDD" id="cd04301">
    <property type="entry name" value="NAT_SF"/>
    <property type="match status" value="1"/>
</dbReference>
<protein>
    <submittedName>
        <fullName evidence="2">GNAT family N-acetyltransferase</fullName>
    </submittedName>
</protein>
<proteinExistence type="predicted"/>